<gene>
    <name evidence="11" type="ORF">LODBEIA_P41110</name>
</gene>
<accession>A0ABP0ZUC7</accession>
<dbReference type="Gene3D" id="3.40.1090.10">
    <property type="entry name" value="Cytosolic phospholipase A2 catalytic domain"/>
    <property type="match status" value="1"/>
</dbReference>
<evidence type="ECO:0000256" key="7">
    <source>
        <dbReference type="ARBA" id="ARBA00023180"/>
    </source>
</evidence>
<sequence length="571" mass="62822">MKISNWPCLLMPTFWWNLSSPAGYPPQTVTCPSGPLTRSASTGLNPNESSYMESRYAVAKENLRTYLNSAKLEDFNVDGFLMDANPTIGLAFSGGGYRAQLVGAGEYAALDSRTCVTNGVGLGGILQSSNYIAGLSGGAWLVGSLVSNNLFTIDNMLSQDILWNTSNSVLDFYDNLLETLEMWVLIALQVESKEDEGFSVSITDFWGRALSYQQLAFFPHEGAGFSFPKVMEVPVYRDFYAPFPILVADGREPNTTIVNLNSTVFELTPFELGSGDPSLESFVQVQYLGSELDGGFPSGRCVNGFDNAGFFIGTSSSLFNEILITINQEYIPVFLQDIIEEVLINPFEKLNVDVAHYSPNPFYVSGQNGNMSSPIEASETLFLVDGGEDGQNVPLVPLLRRNLSAVFAFDNSADENNWPDGTALISTYERQFTPQGGDIAFPYVPGQSTFINLGLTSKPTFFGCDASNLTSLTADIYNVPVVIYIANRAFSFSSNTSTFQLEYSIPERNAMITNGFEVASRMNGTLDEEWAACVGCAIIRREQERMNMVQTEQCKKCFQEYCWNGTVYETS</sequence>
<dbReference type="InterPro" id="IPR002642">
    <property type="entry name" value="LysoPLipase_cat_dom"/>
</dbReference>
<evidence type="ECO:0000256" key="2">
    <source>
        <dbReference type="ARBA" id="ARBA00013274"/>
    </source>
</evidence>
<dbReference type="EMBL" id="OZ022409">
    <property type="protein sequence ID" value="CAK9440011.1"/>
    <property type="molecule type" value="Genomic_DNA"/>
</dbReference>
<keyword evidence="4 8" id="KW-0378">Hydrolase</keyword>
<comment type="similarity">
    <text evidence="1 9">Belongs to the lysophospholipase family.</text>
</comment>
<evidence type="ECO:0000256" key="3">
    <source>
        <dbReference type="ARBA" id="ARBA00022729"/>
    </source>
</evidence>
<keyword evidence="5 8" id="KW-0442">Lipid degradation</keyword>
<dbReference type="Proteomes" id="UP001497383">
    <property type="component" value="Chromosome 5"/>
</dbReference>
<evidence type="ECO:0000259" key="10">
    <source>
        <dbReference type="PROSITE" id="PS51210"/>
    </source>
</evidence>
<evidence type="ECO:0000256" key="1">
    <source>
        <dbReference type="ARBA" id="ARBA00008780"/>
    </source>
</evidence>
<name>A0ABP0ZUC7_9ASCO</name>
<keyword evidence="6 8" id="KW-0443">Lipid metabolism</keyword>
<evidence type="ECO:0000256" key="8">
    <source>
        <dbReference type="PROSITE-ProRule" id="PRU00555"/>
    </source>
</evidence>
<dbReference type="GeneID" id="92209307"/>
<evidence type="ECO:0000256" key="9">
    <source>
        <dbReference type="RuleBase" id="RU362103"/>
    </source>
</evidence>
<evidence type="ECO:0000256" key="6">
    <source>
        <dbReference type="ARBA" id="ARBA00023098"/>
    </source>
</evidence>
<dbReference type="PROSITE" id="PS51210">
    <property type="entry name" value="PLA2C"/>
    <property type="match status" value="1"/>
</dbReference>
<feature type="signal peptide" evidence="9">
    <location>
        <begin position="1"/>
        <end position="21"/>
    </location>
</feature>
<dbReference type="Pfam" id="PF01735">
    <property type="entry name" value="PLA2_B"/>
    <property type="match status" value="1"/>
</dbReference>
<evidence type="ECO:0000256" key="4">
    <source>
        <dbReference type="ARBA" id="ARBA00022801"/>
    </source>
</evidence>
<dbReference type="PANTHER" id="PTHR10728:SF33">
    <property type="entry name" value="LYSOPHOSPHOLIPASE 1-RELATED"/>
    <property type="match status" value="1"/>
</dbReference>
<organism evidence="11 12">
    <name type="scientific">Lodderomyces beijingensis</name>
    <dbReference type="NCBI Taxonomy" id="1775926"/>
    <lineage>
        <taxon>Eukaryota</taxon>
        <taxon>Fungi</taxon>
        <taxon>Dikarya</taxon>
        <taxon>Ascomycota</taxon>
        <taxon>Saccharomycotina</taxon>
        <taxon>Pichiomycetes</taxon>
        <taxon>Debaryomycetaceae</taxon>
        <taxon>Candida/Lodderomyces clade</taxon>
        <taxon>Lodderomyces</taxon>
    </lineage>
</organism>
<reference evidence="11 12" key="1">
    <citation type="submission" date="2024-03" db="EMBL/GenBank/DDBJ databases">
        <authorList>
            <person name="Brejova B."/>
        </authorList>
    </citation>
    <scope>NUCLEOTIDE SEQUENCE [LARGE SCALE GENOMIC DNA]</scope>
    <source>
        <strain evidence="11 12">CBS 14171</strain>
    </source>
</reference>
<dbReference type="SMART" id="SM00022">
    <property type="entry name" value="PLAc"/>
    <property type="match status" value="1"/>
</dbReference>
<dbReference type="InterPro" id="IPR016035">
    <property type="entry name" value="Acyl_Trfase/lysoPLipase"/>
</dbReference>
<dbReference type="RefSeq" id="XP_066831049.1">
    <property type="nucleotide sequence ID" value="XM_066974297.1"/>
</dbReference>
<dbReference type="SUPFAM" id="SSF52151">
    <property type="entry name" value="FabD/lysophospholipase-like"/>
    <property type="match status" value="1"/>
</dbReference>
<keyword evidence="12" id="KW-1185">Reference proteome</keyword>
<evidence type="ECO:0000256" key="5">
    <source>
        <dbReference type="ARBA" id="ARBA00022963"/>
    </source>
</evidence>
<comment type="catalytic activity">
    <reaction evidence="9">
        <text>a 1-acyl-sn-glycero-3-phosphocholine + H2O = sn-glycerol 3-phosphocholine + a fatty acid + H(+)</text>
        <dbReference type="Rhea" id="RHEA:15177"/>
        <dbReference type="ChEBI" id="CHEBI:15377"/>
        <dbReference type="ChEBI" id="CHEBI:15378"/>
        <dbReference type="ChEBI" id="CHEBI:16870"/>
        <dbReference type="ChEBI" id="CHEBI:28868"/>
        <dbReference type="ChEBI" id="CHEBI:58168"/>
        <dbReference type="EC" id="3.1.1.5"/>
    </reaction>
</comment>
<evidence type="ECO:0000313" key="12">
    <source>
        <dbReference type="Proteomes" id="UP001497383"/>
    </source>
</evidence>
<protein>
    <recommendedName>
        <fullName evidence="2 9">Lysophospholipase</fullName>
        <ecNumber evidence="2 9">3.1.1.5</ecNumber>
    </recommendedName>
</protein>
<evidence type="ECO:0000313" key="11">
    <source>
        <dbReference type="EMBL" id="CAK9440011.1"/>
    </source>
</evidence>
<dbReference type="EC" id="3.1.1.5" evidence="2 9"/>
<keyword evidence="7" id="KW-0325">Glycoprotein</keyword>
<feature type="chain" id="PRO_5044976257" description="Lysophospholipase" evidence="9">
    <location>
        <begin position="22"/>
        <end position="571"/>
    </location>
</feature>
<dbReference type="PANTHER" id="PTHR10728">
    <property type="entry name" value="CYTOSOLIC PHOSPHOLIPASE A2"/>
    <property type="match status" value="1"/>
</dbReference>
<keyword evidence="3 9" id="KW-0732">Signal</keyword>
<proteinExistence type="inferred from homology"/>
<feature type="domain" description="PLA2c" evidence="10">
    <location>
        <begin position="30"/>
        <end position="568"/>
    </location>
</feature>